<name>A0AAD9RT57_9HYME</name>
<sequence>MDFDSSYIDPLIDDWLEQLHETIAEQEGMVRAEDEFYMPFVGIPSPVINAIFKITCHLELGVDTKYLTIHLYDKFMCNYFWKVYKAESKEGATEASWSKICKTISNRSKLYLISCLQLASKVDSHSKSLSISQVICILRWIDTKREYTQNTIITSEFKVFQTVGFKMPFYTPLHCIEILLAATGLRHTLNMYETAIKLLDLAYLQHEELYSHIQCLAQGRISKSEIDKKNLMALKTNSLFLGGCVILCATLFLYWDNDIAKGIATKIADLVDTTYTDVWDVANILLILAIQK</sequence>
<protein>
    <recommendedName>
        <fullName evidence="2">Cyclin N-terminal domain-containing protein</fullName>
    </recommendedName>
</protein>
<dbReference type="GO" id="GO:0035861">
    <property type="term" value="C:site of double-strand break"/>
    <property type="evidence" value="ECO:0007669"/>
    <property type="project" value="TreeGrafter"/>
</dbReference>
<feature type="transmembrane region" description="Helical" evidence="1">
    <location>
        <begin position="238"/>
        <end position="255"/>
    </location>
</feature>
<reference evidence="3" key="1">
    <citation type="submission" date="2021-08" db="EMBL/GenBank/DDBJ databases">
        <authorList>
            <person name="Misof B."/>
            <person name="Oliver O."/>
            <person name="Podsiadlowski L."/>
            <person name="Donath A."/>
            <person name="Peters R."/>
            <person name="Mayer C."/>
            <person name="Rust J."/>
            <person name="Gunkel S."/>
            <person name="Lesny P."/>
            <person name="Martin S."/>
            <person name="Oeyen J.P."/>
            <person name="Petersen M."/>
            <person name="Panagiotis P."/>
            <person name="Wilbrandt J."/>
            <person name="Tanja T."/>
        </authorList>
    </citation>
    <scope>NUCLEOTIDE SEQUENCE</scope>
    <source>
        <strain evidence="3">GBR_01_08_01A</strain>
        <tissue evidence="3">Thorax + abdomen</tissue>
    </source>
</reference>
<evidence type="ECO:0000313" key="3">
    <source>
        <dbReference type="EMBL" id="KAK2585374.1"/>
    </source>
</evidence>
<dbReference type="SUPFAM" id="SSF47954">
    <property type="entry name" value="Cyclin-like"/>
    <property type="match status" value="1"/>
</dbReference>
<dbReference type="AlphaFoldDB" id="A0AAD9RT57"/>
<dbReference type="PANTHER" id="PTHR21615">
    <property type="entry name" value="CYCLIN N-TERMINAL DOMAIN-CONTAINING PROTEIN 1"/>
    <property type="match status" value="1"/>
</dbReference>
<organism evidence="3 4">
    <name type="scientific">Odynerus spinipes</name>
    <dbReference type="NCBI Taxonomy" id="1348599"/>
    <lineage>
        <taxon>Eukaryota</taxon>
        <taxon>Metazoa</taxon>
        <taxon>Ecdysozoa</taxon>
        <taxon>Arthropoda</taxon>
        <taxon>Hexapoda</taxon>
        <taxon>Insecta</taxon>
        <taxon>Pterygota</taxon>
        <taxon>Neoptera</taxon>
        <taxon>Endopterygota</taxon>
        <taxon>Hymenoptera</taxon>
        <taxon>Apocrita</taxon>
        <taxon>Aculeata</taxon>
        <taxon>Vespoidea</taxon>
        <taxon>Vespidae</taxon>
        <taxon>Eumeninae</taxon>
        <taxon>Odynerus</taxon>
    </lineage>
</organism>
<accession>A0AAD9RT57</accession>
<evidence type="ECO:0000259" key="2">
    <source>
        <dbReference type="Pfam" id="PF00134"/>
    </source>
</evidence>
<dbReference type="Gene3D" id="1.10.472.10">
    <property type="entry name" value="Cyclin-like"/>
    <property type="match status" value="1"/>
</dbReference>
<keyword evidence="4" id="KW-1185">Reference proteome</keyword>
<dbReference type="PANTHER" id="PTHR21615:SF2">
    <property type="entry name" value="CYCLIN N-TERMINAL DOMAIN-CONTAINING PROTEIN 1"/>
    <property type="match status" value="1"/>
</dbReference>
<dbReference type="InterPro" id="IPR006671">
    <property type="entry name" value="Cyclin_N"/>
</dbReference>
<comment type="caution">
    <text evidence="3">The sequence shown here is derived from an EMBL/GenBank/DDBJ whole genome shotgun (WGS) entry which is preliminary data.</text>
</comment>
<dbReference type="GO" id="GO:0007131">
    <property type="term" value="P:reciprocal meiotic recombination"/>
    <property type="evidence" value="ECO:0007669"/>
    <property type="project" value="TreeGrafter"/>
</dbReference>
<dbReference type="EMBL" id="JAIFRP010000021">
    <property type="protein sequence ID" value="KAK2585374.1"/>
    <property type="molecule type" value="Genomic_DNA"/>
</dbReference>
<evidence type="ECO:0000313" key="4">
    <source>
        <dbReference type="Proteomes" id="UP001258017"/>
    </source>
</evidence>
<keyword evidence="1" id="KW-0472">Membrane</keyword>
<proteinExistence type="predicted"/>
<evidence type="ECO:0000256" key="1">
    <source>
        <dbReference type="SAM" id="Phobius"/>
    </source>
</evidence>
<keyword evidence="1" id="KW-0812">Transmembrane</keyword>
<dbReference type="InterPro" id="IPR036915">
    <property type="entry name" value="Cyclin-like_sf"/>
</dbReference>
<keyword evidence="1" id="KW-1133">Transmembrane helix</keyword>
<dbReference type="Proteomes" id="UP001258017">
    <property type="component" value="Unassembled WGS sequence"/>
</dbReference>
<gene>
    <name evidence="3" type="ORF">KPH14_010049</name>
</gene>
<feature type="domain" description="Cyclin N-terminal" evidence="2">
    <location>
        <begin position="47"/>
        <end position="167"/>
    </location>
</feature>
<reference evidence="3" key="2">
    <citation type="journal article" date="2023" name="Commun. Biol.">
        <title>Intrasexual cuticular hydrocarbon dimorphism in a wasp sheds light on hydrocarbon biosynthesis genes in Hymenoptera.</title>
        <authorList>
            <person name="Moris V.C."/>
            <person name="Podsiadlowski L."/>
            <person name="Martin S."/>
            <person name="Oeyen J.P."/>
            <person name="Donath A."/>
            <person name="Petersen M."/>
            <person name="Wilbrandt J."/>
            <person name="Misof B."/>
            <person name="Liedtke D."/>
            <person name="Thamm M."/>
            <person name="Scheiner R."/>
            <person name="Schmitt T."/>
            <person name="Niehuis O."/>
        </authorList>
    </citation>
    <scope>NUCLEOTIDE SEQUENCE</scope>
    <source>
        <strain evidence="3">GBR_01_08_01A</strain>
    </source>
</reference>
<dbReference type="Pfam" id="PF00134">
    <property type="entry name" value="Cyclin_N"/>
    <property type="match status" value="1"/>
</dbReference>